<dbReference type="EMBL" id="CAFAZX010000120">
    <property type="protein sequence ID" value="CAB4845517.1"/>
    <property type="molecule type" value="Genomic_DNA"/>
</dbReference>
<accession>A0A6J7BJ56</accession>
<name>A0A6J7BJ56_9ZZZZ</name>
<evidence type="ECO:0000313" key="1">
    <source>
        <dbReference type="EMBL" id="CAB4845517.1"/>
    </source>
</evidence>
<protein>
    <submittedName>
        <fullName evidence="1">Unannotated protein</fullName>
    </submittedName>
</protein>
<gene>
    <name evidence="1" type="ORF">UFOPK3241_01419</name>
    <name evidence="2" type="ORF">UFOPK4401_00098</name>
</gene>
<proteinExistence type="predicted"/>
<reference evidence="1" key="1">
    <citation type="submission" date="2020-05" db="EMBL/GenBank/DDBJ databases">
        <authorList>
            <person name="Chiriac C."/>
            <person name="Salcher M."/>
            <person name="Ghai R."/>
            <person name="Kavagutti S V."/>
        </authorList>
    </citation>
    <scope>NUCLEOTIDE SEQUENCE</scope>
</reference>
<evidence type="ECO:0000313" key="2">
    <source>
        <dbReference type="EMBL" id="CAB5071062.1"/>
    </source>
</evidence>
<dbReference type="AlphaFoldDB" id="A0A6J7BJ56"/>
<dbReference type="EMBL" id="CAFBRB010000004">
    <property type="protein sequence ID" value="CAB5071062.1"/>
    <property type="molecule type" value="Genomic_DNA"/>
</dbReference>
<sequence length="59" mass="6056">MSICERFTTGFGETGSTSVNVIVVPTTPTENDLPVNAVFNVAPSALRAADESIGAPTTT</sequence>
<organism evidence="1">
    <name type="scientific">freshwater metagenome</name>
    <dbReference type="NCBI Taxonomy" id="449393"/>
    <lineage>
        <taxon>unclassified sequences</taxon>
        <taxon>metagenomes</taxon>
        <taxon>ecological metagenomes</taxon>
    </lineage>
</organism>